<dbReference type="EMBL" id="CP003345">
    <property type="protein sequence ID" value="AFM02871.1"/>
    <property type="molecule type" value="Genomic_DNA"/>
</dbReference>
<evidence type="ECO:0000313" key="2">
    <source>
        <dbReference type="Proteomes" id="UP000006054"/>
    </source>
</evidence>
<dbReference type="RefSeq" id="WP_014796333.1">
    <property type="nucleotide sequence ID" value="NC_018018.1"/>
</dbReference>
<reference evidence="2" key="1">
    <citation type="submission" date="2012-06" db="EMBL/GenBank/DDBJ databases">
        <title>The complete genome of Flexibacter litoralis DSM 6794.</title>
        <authorList>
            <person name="Lucas S."/>
            <person name="Copeland A."/>
            <person name="Lapidus A."/>
            <person name="Glavina del Rio T."/>
            <person name="Dalin E."/>
            <person name="Tice H."/>
            <person name="Bruce D."/>
            <person name="Goodwin L."/>
            <person name="Pitluck S."/>
            <person name="Peters L."/>
            <person name="Ovchinnikova G."/>
            <person name="Lu M."/>
            <person name="Kyrpides N."/>
            <person name="Mavromatis K."/>
            <person name="Ivanova N."/>
            <person name="Brettin T."/>
            <person name="Detter J.C."/>
            <person name="Han C."/>
            <person name="Larimer F."/>
            <person name="Land M."/>
            <person name="Hauser L."/>
            <person name="Markowitz V."/>
            <person name="Cheng J.-F."/>
            <person name="Hugenholtz P."/>
            <person name="Woyke T."/>
            <person name="Wu D."/>
            <person name="Spring S."/>
            <person name="Lang E."/>
            <person name="Kopitz M."/>
            <person name="Brambilla E."/>
            <person name="Klenk H.-P."/>
            <person name="Eisen J.A."/>
        </authorList>
    </citation>
    <scope>NUCLEOTIDE SEQUENCE [LARGE SCALE GENOMIC DNA]</scope>
    <source>
        <strain evidence="2">ATCC 23117 / DSM 6794 / NBRC 15988 / NCIMB 1366 / Sio-4</strain>
    </source>
</reference>
<protein>
    <submittedName>
        <fullName evidence="1">Uncharacterized protein</fullName>
    </submittedName>
</protein>
<organism evidence="1 2">
    <name type="scientific">Bernardetia litoralis (strain ATCC 23117 / DSM 6794 / NBRC 15988 / NCIMB 1366 / Fx l1 / Sio-4)</name>
    <name type="common">Flexibacter litoralis</name>
    <dbReference type="NCBI Taxonomy" id="880071"/>
    <lineage>
        <taxon>Bacteria</taxon>
        <taxon>Pseudomonadati</taxon>
        <taxon>Bacteroidota</taxon>
        <taxon>Cytophagia</taxon>
        <taxon>Cytophagales</taxon>
        <taxon>Bernardetiaceae</taxon>
        <taxon>Bernardetia</taxon>
    </lineage>
</organism>
<dbReference type="AlphaFoldDB" id="I4AFY6"/>
<accession>I4AFY6</accession>
<name>I4AFY6_BERLS</name>
<dbReference type="KEGG" id="fli:Fleli_0394"/>
<dbReference type="HOGENOM" id="CLU_1956363_0_0_10"/>
<sequence length="128" mass="15011">MMMDLKTKKKLENEFSNYFENPHLFKILVEKDGLKTLWEYDSGLFTLFSSIDVANFVIAKLEKLGTEIVFCLEKAQKPKAKMSDSKTMKVIAEPYDLVKHGYMTEEEYEKAILKYNKNKYPPVGRRIK</sequence>
<gene>
    <name evidence="1" type="ordered locus">Fleli_0394</name>
</gene>
<proteinExistence type="predicted"/>
<evidence type="ECO:0000313" key="1">
    <source>
        <dbReference type="EMBL" id="AFM02871.1"/>
    </source>
</evidence>
<dbReference type="Proteomes" id="UP000006054">
    <property type="component" value="Chromosome"/>
</dbReference>
<keyword evidence="2" id="KW-1185">Reference proteome</keyword>